<evidence type="ECO:0000313" key="1">
    <source>
        <dbReference type="EMBL" id="CAH6721825.1"/>
    </source>
</evidence>
<dbReference type="EMBL" id="CALSDN010000007">
    <property type="protein sequence ID" value="CAH6721825.1"/>
    <property type="molecule type" value="Genomic_DNA"/>
</dbReference>
<dbReference type="Proteomes" id="UP001152531">
    <property type="component" value="Unassembled WGS sequence"/>
</dbReference>
<gene>
    <name evidence="1" type="ORF">CLIB1444_07S03268</name>
</gene>
<keyword evidence="2" id="KW-1185">Reference proteome</keyword>
<evidence type="ECO:0000313" key="2">
    <source>
        <dbReference type="Proteomes" id="UP001152531"/>
    </source>
</evidence>
<sequence length="234" mass="26684">MVSDFQLAKDLPFADGKFPIVITKFQNYELKGKKVTLIPVHKADQIPLSLVKTLHKQFNHVIEEGKTYPHHEPFPLQKFIDYWFIHFVAILVEGTYTSYESLKGSENWDDLFLGNFYIKSNYIGRCSHVCNAGFITNYNKRGLGIGKALGRKYLELAPQLGFTYSVFNLVFETNVASLKIWDGLGFERIGYVKNVAVLKGENKLVGAVMYGKDLQNQPLLPSHVDHVPNDSYFK</sequence>
<name>A0ACA9Y9U9_9ASCO</name>
<organism evidence="1 2">
    <name type="scientific">[Candida] jaroonii</name>
    <dbReference type="NCBI Taxonomy" id="467808"/>
    <lineage>
        <taxon>Eukaryota</taxon>
        <taxon>Fungi</taxon>
        <taxon>Dikarya</taxon>
        <taxon>Ascomycota</taxon>
        <taxon>Saccharomycotina</taxon>
        <taxon>Pichiomycetes</taxon>
        <taxon>Debaryomycetaceae</taxon>
        <taxon>Yamadazyma</taxon>
    </lineage>
</organism>
<protein>
    <submittedName>
        <fullName evidence="1">N-acetyltransferase Aca1p</fullName>
    </submittedName>
</protein>
<comment type="caution">
    <text evidence="1">The sequence shown here is derived from an EMBL/GenBank/DDBJ whole genome shotgun (WGS) entry which is preliminary data.</text>
</comment>
<reference evidence="1" key="1">
    <citation type="submission" date="2022-06" db="EMBL/GenBank/DDBJ databases">
        <authorList>
            <person name="Legras J.-L."/>
            <person name="Devillers H."/>
            <person name="Grondin C."/>
        </authorList>
    </citation>
    <scope>NUCLEOTIDE SEQUENCE</scope>
    <source>
        <strain evidence="1">CLIB 1444</strain>
    </source>
</reference>
<accession>A0ACA9Y9U9</accession>
<proteinExistence type="predicted"/>